<organism evidence="1 2">
    <name type="scientific">Laodelphax striatellus</name>
    <name type="common">Small brown planthopper</name>
    <name type="synonym">Delphax striatella</name>
    <dbReference type="NCBI Taxonomy" id="195883"/>
    <lineage>
        <taxon>Eukaryota</taxon>
        <taxon>Metazoa</taxon>
        <taxon>Ecdysozoa</taxon>
        <taxon>Arthropoda</taxon>
        <taxon>Hexapoda</taxon>
        <taxon>Insecta</taxon>
        <taxon>Pterygota</taxon>
        <taxon>Neoptera</taxon>
        <taxon>Paraneoptera</taxon>
        <taxon>Hemiptera</taxon>
        <taxon>Auchenorrhyncha</taxon>
        <taxon>Fulgoroidea</taxon>
        <taxon>Delphacidae</taxon>
        <taxon>Criomorphinae</taxon>
        <taxon>Laodelphax</taxon>
    </lineage>
</organism>
<dbReference type="EMBL" id="QKKF02037473">
    <property type="protein sequence ID" value="RZF32146.1"/>
    <property type="molecule type" value="Genomic_DNA"/>
</dbReference>
<proteinExistence type="predicted"/>
<dbReference type="InParanoid" id="A0A482WG07"/>
<evidence type="ECO:0000313" key="2">
    <source>
        <dbReference type="Proteomes" id="UP000291343"/>
    </source>
</evidence>
<dbReference type="Proteomes" id="UP000291343">
    <property type="component" value="Unassembled WGS sequence"/>
</dbReference>
<sequence>MENKSKLEKEGNVNVGAYRVTNYPDLLSITNCCCFAILGNELTDYLHSTVASIAYILAALHTERSGNIAKNVLRGSTLASHRVPENTIPIECHGHFAFTPRNLFLLFQFCS</sequence>
<protein>
    <submittedName>
        <fullName evidence="1">Uncharacterized protein</fullName>
    </submittedName>
</protein>
<name>A0A482WG07_LAOST</name>
<keyword evidence="2" id="KW-1185">Reference proteome</keyword>
<dbReference type="AlphaFoldDB" id="A0A482WG07"/>
<gene>
    <name evidence="1" type="ORF">LSTR_LSTR004009</name>
</gene>
<accession>A0A482WG07</accession>
<evidence type="ECO:0000313" key="1">
    <source>
        <dbReference type="EMBL" id="RZF32146.1"/>
    </source>
</evidence>
<comment type="caution">
    <text evidence="1">The sequence shown here is derived from an EMBL/GenBank/DDBJ whole genome shotgun (WGS) entry which is preliminary data.</text>
</comment>
<reference evidence="1 2" key="1">
    <citation type="journal article" date="2017" name="Gigascience">
        <title>Genome sequence of the small brown planthopper, Laodelphax striatellus.</title>
        <authorList>
            <person name="Zhu J."/>
            <person name="Jiang F."/>
            <person name="Wang X."/>
            <person name="Yang P."/>
            <person name="Bao Y."/>
            <person name="Zhao W."/>
            <person name="Wang W."/>
            <person name="Lu H."/>
            <person name="Wang Q."/>
            <person name="Cui N."/>
            <person name="Li J."/>
            <person name="Chen X."/>
            <person name="Luo L."/>
            <person name="Yu J."/>
            <person name="Kang L."/>
            <person name="Cui F."/>
        </authorList>
    </citation>
    <scope>NUCLEOTIDE SEQUENCE [LARGE SCALE GENOMIC DNA]</scope>
    <source>
        <strain evidence="1">Lst14</strain>
    </source>
</reference>